<dbReference type="InterPro" id="IPR001757">
    <property type="entry name" value="P_typ_ATPase"/>
</dbReference>
<evidence type="ECO:0000313" key="12">
    <source>
        <dbReference type="EMBL" id="OGC42070.1"/>
    </source>
</evidence>
<keyword evidence="9 10" id="KW-0472">Membrane</keyword>
<evidence type="ECO:0000259" key="11">
    <source>
        <dbReference type="PROSITE" id="PS50846"/>
    </source>
</evidence>
<feature type="transmembrane region" description="Helical" evidence="10">
    <location>
        <begin position="359"/>
        <end position="381"/>
    </location>
</feature>
<dbReference type="GO" id="GO:0043682">
    <property type="term" value="F:P-type divalent copper transporter activity"/>
    <property type="evidence" value="ECO:0007669"/>
    <property type="project" value="TreeGrafter"/>
</dbReference>
<evidence type="ECO:0000256" key="10">
    <source>
        <dbReference type="RuleBase" id="RU362081"/>
    </source>
</evidence>
<dbReference type="PROSITE" id="PS50846">
    <property type="entry name" value="HMA_2"/>
    <property type="match status" value="1"/>
</dbReference>
<dbReference type="PROSITE" id="PS01229">
    <property type="entry name" value="COF_2"/>
    <property type="match status" value="1"/>
</dbReference>
<evidence type="ECO:0000256" key="1">
    <source>
        <dbReference type="ARBA" id="ARBA00004127"/>
    </source>
</evidence>
<dbReference type="GO" id="GO:0012505">
    <property type="term" value="C:endomembrane system"/>
    <property type="evidence" value="ECO:0007669"/>
    <property type="project" value="UniProtKB-SubCell"/>
</dbReference>
<dbReference type="Gene3D" id="3.40.50.1000">
    <property type="entry name" value="HAD superfamily/HAD-like"/>
    <property type="match status" value="1"/>
</dbReference>
<dbReference type="InterPro" id="IPR023214">
    <property type="entry name" value="HAD_sf"/>
</dbReference>
<feature type="transmembrane region" description="Helical" evidence="10">
    <location>
        <begin position="153"/>
        <end position="173"/>
    </location>
</feature>
<evidence type="ECO:0000256" key="9">
    <source>
        <dbReference type="ARBA" id="ARBA00023136"/>
    </source>
</evidence>
<evidence type="ECO:0000256" key="7">
    <source>
        <dbReference type="ARBA" id="ARBA00022967"/>
    </source>
</evidence>
<dbReference type="CDD" id="cd02094">
    <property type="entry name" value="P-type_ATPase_Cu-like"/>
    <property type="match status" value="1"/>
</dbReference>
<dbReference type="FunFam" id="2.70.150.10:FF:000002">
    <property type="entry name" value="Copper-transporting ATPase 1, putative"/>
    <property type="match status" value="1"/>
</dbReference>
<evidence type="ECO:0000256" key="6">
    <source>
        <dbReference type="ARBA" id="ARBA00022840"/>
    </source>
</evidence>
<dbReference type="Pfam" id="PF00403">
    <property type="entry name" value="HMA"/>
    <property type="match status" value="1"/>
</dbReference>
<keyword evidence="3 10" id="KW-0812">Transmembrane</keyword>
<keyword evidence="7" id="KW-1278">Translocase</keyword>
<dbReference type="Gene3D" id="2.70.150.10">
    <property type="entry name" value="Calcium-transporting ATPase, cytoplasmic transduction domain A"/>
    <property type="match status" value="1"/>
</dbReference>
<dbReference type="NCBIfam" id="TIGR01494">
    <property type="entry name" value="ATPase_P-type"/>
    <property type="match status" value="1"/>
</dbReference>
<dbReference type="InterPro" id="IPR008250">
    <property type="entry name" value="ATPase_P-typ_transduc_dom_A_sf"/>
</dbReference>
<dbReference type="SFLD" id="SFLDG00002">
    <property type="entry name" value="C1.7:_P-type_atpase_like"/>
    <property type="match status" value="1"/>
</dbReference>
<evidence type="ECO:0000256" key="8">
    <source>
        <dbReference type="ARBA" id="ARBA00022989"/>
    </source>
</evidence>
<dbReference type="PANTHER" id="PTHR43520">
    <property type="entry name" value="ATP7, ISOFORM B"/>
    <property type="match status" value="1"/>
</dbReference>
<evidence type="ECO:0000313" key="13">
    <source>
        <dbReference type="Proteomes" id="UP000177025"/>
    </source>
</evidence>
<dbReference type="PROSITE" id="PS00154">
    <property type="entry name" value="ATPASE_E1_E2"/>
    <property type="match status" value="1"/>
</dbReference>
<comment type="caution">
    <text evidence="12">The sequence shown here is derived from an EMBL/GenBank/DDBJ whole genome shotgun (WGS) entry which is preliminary data.</text>
</comment>
<keyword evidence="8 10" id="KW-1133">Transmembrane helix</keyword>
<dbReference type="CDD" id="cd00371">
    <property type="entry name" value="HMA"/>
    <property type="match status" value="1"/>
</dbReference>
<dbReference type="GO" id="GO:0005507">
    <property type="term" value="F:copper ion binding"/>
    <property type="evidence" value="ECO:0007669"/>
    <property type="project" value="TreeGrafter"/>
</dbReference>
<feature type="transmembrane region" description="Helical" evidence="10">
    <location>
        <begin position="179"/>
        <end position="198"/>
    </location>
</feature>
<feature type="transmembrane region" description="Helical" evidence="10">
    <location>
        <begin position="117"/>
        <end position="141"/>
    </location>
</feature>
<reference evidence="12 13" key="1">
    <citation type="journal article" date="2016" name="Nat. Commun.">
        <title>Thousands of microbial genomes shed light on interconnected biogeochemical processes in an aquifer system.</title>
        <authorList>
            <person name="Anantharaman K."/>
            <person name="Brown C.T."/>
            <person name="Hug L.A."/>
            <person name="Sharon I."/>
            <person name="Castelle C.J."/>
            <person name="Probst A.J."/>
            <person name="Thomas B.C."/>
            <person name="Singh A."/>
            <person name="Wilkins M.J."/>
            <person name="Karaoz U."/>
            <person name="Brodie E.L."/>
            <person name="Williams K.H."/>
            <person name="Hubbard S.S."/>
            <person name="Banfield J.F."/>
        </authorList>
    </citation>
    <scope>NUCLEOTIDE SEQUENCE [LARGE SCALE GENOMIC DNA]</scope>
</reference>
<protein>
    <submittedName>
        <fullName evidence="12">Copper-translocating P-type ATPase</fullName>
    </submittedName>
</protein>
<dbReference type="FunFam" id="3.30.70.100:FF:000005">
    <property type="entry name" value="Copper-exporting P-type ATPase A"/>
    <property type="match status" value="1"/>
</dbReference>
<dbReference type="Proteomes" id="UP000177025">
    <property type="component" value="Unassembled WGS sequence"/>
</dbReference>
<name>A0A1F4UB42_UNCW3</name>
<dbReference type="SUPFAM" id="SSF81665">
    <property type="entry name" value="Calcium ATPase, transmembrane domain M"/>
    <property type="match status" value="1"/>
</dbReference>
<keyword evidence="6 10" id="KW-0067">ATP-binding</keyword>
<feature type="transmembrane region" description="Helical" evidence="10">
    <location>
        <begin position="674"/>
        <end position="698"/>
    </location>
</feature>
<organism evidence="12 13">
    <name type="scientific">candidate division WOR-3 bacterium RBG_13_43_14</name>
    <dbReference type="NCBI Taxonomy" id="1802590"/>
    <lineage>
        <taxon>Bacteria</taxon>
        <taxon>Bacteria division WOR-3</taxon>
    </lineage>
</organism>
<dbReference type="SUPFAM" id="SSF81653">
    <property type="entry name" value="Calcium ATPase, transduction domain A"/>
    <property type="match status" value="1"/>
</dbReference>
<dbReference type="PRINTS" id="PR00119">
    <property type="entry name" value="CATATPASE"/>
</dbReference>
<accession>A0A1F4UB42</accession>
<comment type="subcellular location">
    <subcellularLocation>
        <location evidence="10">Cell membrane</location>
    </subcellularLocation>
    <subcellularLocation>
        <location evidence="1">Endomembrane system</location>
        <topology evidence="1">Multi-pass membrane protein</topology>
    </subcellularLocation>
</comment>
<keyword evidence="5 10" id="KW-0547">Nucleotide-binding</keyword>
<dbReference type="Gene3D" id="3.30.70.100">
    <property type="match status" value="1"/>
</dbReference>
<dbReference type="SFLD" id="SFLDF00027">
    <property type="entry name" value="p-type_atpase"/>
    <property type="match status" value="1"/>
</dbReference>
<dbReference type="PROSITE" id="PS01047">
    <property type="entry name" value="HMA_1"/>
    <property type="match status" value="1"/>
</dbReference>
<dbReference type="SUPFAM" id="SSF56784">
    <property type="entry name" value="HAD-like"/>
    <property type="match status" value="1"/>
</dbReference>
<feature type="transmembrane region" description="Helical" evidence="10">
    <location>
        <begin position="704"/>
        <end position="723"/>
    </location>
</feature>
<dbReference type="PANTHER" id="PTHR43520:SF8">
    <property type="entry name" value="P-TYPE CU(+) TRANSPORTER"/>
    <property type="match status" value="1"/>
</dbReference>
<proteinExistence type="inferred from homology"/>
<dbReference type="Gene3D" id="3.40.1110.10">
    <property type="entry name" value="Calcium-transporting ATPase, cytoplasmic domain N"/>
    <property type="match status" value="1"/>
</dbReference>
<dbReference type="InterPro" id="IPR006121">
    <property type="entry name" value="HMA_dom"/>
</dbReference>
<dbReference type="GO" id="GO:0005886">
    <property type="term" value="C:plasma membrane"/>
    <property type="evidence" value="ECO:0007669"/>
    <property type="project" value="UniProtKB-SubCell"/>
</dbReference>
<feature type="domain" description="HMA" evidence="11">
    <location>
        <begin position="4"/>
        <end position="70"/>
    </location>
</feature>
<dbReference type="NCBIfam" id="TIGR01525">
    <property type="entry name" value="ATPase-IB_hvy"/>
    <property type="match status" value="1"/>
</dbReference>
<sequence>MKPVKINAKINGMHCASCVTAVENAVTKLKGVKNASVNLSTEDILLTFDPSQISINTISNAVKSAGYQLIEDNSEAEFNKVKIKEYQVNKIKIFVGFSIGIPLMVLMYVPFHKLMWINYLIFAVSTPVFIFLSAPIFKNAFVAIKNRTLTMDVMYALGIGIAYTSSVLGTFGILLTHDFMFYETAIMLASFLILGRYLESRARGRTSEAIKKLAAMMPQEAWIEKDGEVLKVPIGNVQKDNIVIVKPGERIPIDGIIEEGQSYVDESMATGESMPLMRTVGMEVIGGTLSKNALKIRVTRIGENTFLSQIIKLVEQAQTSKPPVQKFADRVVTYLIPAVLAIAILSFVAWYFLFNSSLIFALTRLIAVLVVACPCALGLATPTAVTVGLGRGAELGILIKNSEVLELSEKARIVIMDKTGTITDGKLAITDVKGVTVTDDKLLALAASVEQYSEHPIAEALVNAVQKQNSKLLDIGDFKNFEGQGVSALIESNYIMVGNEQFMGSKQVMISDIVRQQAVTLKNQGNTVIYIGRQDNCLGIIALADRPKPESAGTISEFKKMKYDLWMLTGDNDVSANAIARQVGIDNIKANILPGEKARIVSQLQSDGNKVVFIGDGINDAPALAQADIGIAMGQGTDIAIETGDIVLVRNNFRDALAALQLGKKVMQRIKQNIFWAFAYNIALIPLAAGLIYPILRIDFKPEFAGLAMALSSITVVSLSLMLKNYTPPAK</sequence>
<comment type="similarity">
    <text evidence="2 10">Belongs to the cation transport ATPase (P-type) (TC 3.A.3) family. Type IB subfamily.</text>
</comment>
<dbReference type="InterPro" id="IPR044492">
    <property type="entry name" value="P_typ_ATPase_HD_dom"/>
</dbReference>
<dbReference type="SFLD" id="SFLDS00003">
    <property type="entry name" value="Haloacid_Dehalogenase"/>
    <property type="match status" value="1"/>
</dbReference>
<dbReference type="InterPro" id="IPR023299">
    <property type="entry name" value="ATPase_P-typ_cyto_dom_N"/>
</dbReference>
<evidence type="ECO:0000256" key="2">
    <source>
        <dbReference type="ARBA" id="ARBA00006024"/>
    </source>
</evidence>
<dbReference type="InterPro" id="IPR036412">
    <property type="entry name" value="HAD-like_sf"/>
</dbReference>
<dbReference type="InterPro" id="IPR059000">
    <property type="entry name" value="ATPase_P-type_domA"/>
</dbReference>
<dbReference type="InterPro" id="IPR036163">
    <property type="entry name" value="HMA_dom_sf"/>
</dbReference>
<dbReference type="InterPro" id="IPR027256">
    <property type="entry name" value="P-typ_ATPase_IB"/>
</dbReference>
<dbReference type="Pfam" id="PF00702">
    <property type="entry name" value="Hydrolase"/>
    <property type="match status" value="1"/>
</dbReference>
<dbReference type="Pfam" id="PF00122">
    <property type="entry name" value="E1-E2_ATPase"/>
    <property type="match status" value="1"/>
</dbReference>
<keyword evidence="10" id="KW-1003">Cell membrane</keyword>
<dbReference type="SUPFAM" id="SSF55008">
    <property type="entry name" value="HMA, heavy metal-associated domain"/>
    <property type="match status" value="1"/>
</dbReference>
<dbReference type="GO" id="GO:0005524">
    <property type="term" value="F:ATP binding"/>
    <property type="evidence" value="ECO:0007669"/>
    <property type="project" value="UniProtKB-UniRule"/>
</dbReference>
<dbReference type="GO" id="GO:0016887">
    <property type="term" value="F:ATP hydrolysis activity"/>
    <property type="evidence" value="ECO:0007669"/>
    <property type="project" value="InterPro"/>
</dbReference>
<feature type="transmembrane region" description="Helical" evidence="10">
    <location>
        <begin position="331"/>
        <end position="353"/>
    </location>
</feature>
<dbReference type="PRINTS" id="PR00120">
    <property type="entry name" value="HATPASE"/>
</dbReference>
<feature type="transmembrane region" description="Helical" evidence="10">
    <location>
        <begin position="91"/>
        <end position="111"/>
    </location>
</feature>
<evidence type="ECO:0000256" key="3">
    <source>
        <dbReference type="ARBA" id="ARBA00022692"/>
    </source>
</evidence>
<dbReference type="InterPro" id="IPR018303">
    <property type="entry name" value="ATPase_P-typ_P_site"/>
</dbReference>
<dbReference type="InterPro" id="IPR023298">
    <property type="entry name" value="ATPase_P-typ_TM_dom_sf"/>
</dbReference>
<dbReference type="InterPro" id="IPR017969">
    <property type="entry name" value="Heavy-metal-associated_CS"/>
</dbReference>
<dbReference type="EMBL" id="MEUM01000083">
    <property type="protein sequence ID" value="OGC42070.1"/>
    <property type="molecule type" value="Genomic_DNA"/>
</dbReference>
<dbReference type="GO" id="GO:0055070">
    <property type="term" value="P:copper ion homeostasis"/>
    <property type="evidence" value="ECO:0007669"/>
    <property type="project" value="TreeGrafter"/>
</dbReference>
<evidence type="ECO:0000256" key="4">
    <source>
        <dbReference type="ARBA" id="ARBA00022723"/>
    </source>
</evidence>
<dbReference type="NCBIfam" id="TIGR01511">
    <property type="entry name" value="ATPase-IB1_Cu"/>
    <property type="match status" value="1"/>
</dbReference>
<keyword evidence="4 10" id="KW-0479">Metal-binding</keyword>
<evidence type="ECO:0000256" key="5">
    <source>
        <dbReference type="ARBA" id="ARBA00022741"/>
    </source>
</evidence>
<gene>
    <name evidence="12" type="ORF">A2Y85_04235</name>
</gene>
<dbReference type="AlphaFoldDB" id="A0A1F4UB42"/>